<protein>
    <recommendedName>
        <fullName evidence="4">glycine dehydrogenase (aminomethyl-transferring)</fullName>
        <ecNumber evidence="4">1.4.4.2</ecNumber>
    </recommendedName>
</protein>
<evidence type="ECO:0000313" key="9">
    <source>
        <dbReference type="Proteomes" id="UP000824156"/>
    </source>
</evidence>
<name>A0A9D2AY33_9SPHI</name>
<comment type="subunit">
    <text evidence="3">The glycine cleavage system is composed of four proteins: P, T, L and H.</text>
</comment>
<evidence type="ECO:0000313" key="8">
    <source>
        <dbReference type="EMBL" id="HIX54457.1"/>
    </source>
</evidence>
<evidence type="ECO:0000256" key="6">
    <source>
        <dbReference type="ARBA" id="ARBA00049026"/>
    </source>
</evidence>
<dbReference type="Gene3D" id="3.90.1150.10">
    <property type="entry name" value="Aspartate Aminotransferase, domain 1"/>
    <property type="match status" value="1"/>
</dbReference>
<dbReference type="Proteomes" id="UP000824156">
    <property type="component" value="Unassembled WGS sequence"/>
</dbReference>
<proteinExistence type="inferred from homology"/>
<dbReference type="EC" id="1.4.4.2" evidence="4"/>
<dbReference type="CDD" id="cd00613">
    <property type="entry name" value="GDC-P"/>
    <property type="match status" value="1"/>
</dbReference>
<comment type="similarity">
    <text evidence="2">Belongs to the GcvP family.</text>
</comment>
<dbReference type="InterPro" id="IPR049315">
    <property type="entry name" value="GDC-P_N"/>
</dbReference>
<dbReference type="GO" id="GO:0016594">
    <property type="term" value="F:glycine binding"/>
    <property type="evidence" value="ECO:0007669"/>
    <property type="project" value="TreeGrafter"/>
</dbReference>
<dbReference type="Pfam" id="PF02347">
    <property type="entry name" value="GDC-P"/>
    <property type="match status" value="1"/>
</dbReference>
<dbReference type="NCBIfam" id="TIGR00461">
    <property type="entry name" value="gcvP"/>
    <property type="match status" value="1"/>
</dbReference>
<comment type="caution">
    <text evidence="8">The sequence shown here is derived from an EMBL/GenBank/DDBJ whole genome shotgun (WGS) entry which is preliminary data.</text>
</comment>
<evidence type="ECO:0000256" key="3">
    <source>
        <dbReference type="ARBA" id="ARBA00011690"/>
    </source>
</evidence>
<dbReference type="GO" id="GO:0005960">
    <property type="term" value="C:glycine cleavage complex"/>
    <property type="evidence" value="ECO:0007669"/>
    <property type="project" value="TreeGrafter"/>
</dbReference>
<reference evidence="8" key="1">
    <citation type="journal article" date="2021" name="PeerJ">
        <title>Extensive microbial diversity within the chicken gut microbiome revealed by metagenomics and culture.</title>
        <authorList>
            <person name="Gilroy R."/>
            <person name="Ravi A."/>
            <person name="Getino M."/>
            <person name="Pursley I."/>
            <person name="Horton D.L."/>
            <person name="Alikhan N.F."/>
            <person name="Baker D."/>
            <person name="Gharbi K."/>
            <person name="Hall N."/>
            <person name="Watson M."/>
            <person name="Adriaenssens E.M."/>
            <person name="Foster-Nyarko E."/>
            <person name="Jarju S."/>
            <person name="Secka A."/>
            <person name="Antonio M."/>
            <person name="Oren A."/>
            <person name="Chaudhuri R.R."/>
            <person name="La Ragione R."/>
            <person name="Hildebrand F."/>
            <person name="Pallen M.J."/>
        </authorList>
    </citation>
    <scope>NUCLEOTIDE SEQUENCE</scope>
    <source>
        <strain evidence="8">1719</strain>
    </source>
</reference>
<dbReference type="InterPro" id="IPR003437">
    <property type="entry name" value="GcvP"/>
</dbReference>
<evidence type="ECO:0000259" key="7">
    <source>
        <dbReference type="Pfam" id="PF02347"/>
    </source>
</evidence>
<dbReference type="SUPFAM" id="SSF53383">
    <property type="entry name" value="PLP-dependent transferases"/>
    <property type="match status" value="2"/>
</dbReference>
<evidence type="ECO:0000256" key="4">
    <source>
        <dbReference type="ARBA" id="ARBA00012134"/>
    </source>
</evidence>
<dbReference type="FunFam" id="3.40.640.10:FF:000005">
    <property type="entry name" value="Glycine dehydrogenase (decarboxylating), mitochondrial"/>
    <property type="match status" value="1"/>
</dbReference>
<dbReference type="InterPro" id="IPR015421">
    <property type="entry name" value="PyrdxlP-dep_Trfase_major"/>
</dbReference>
<keyword evidence="5 8" id="KW-0560">Oxidoreductase</keyword>
<reference evidence="8" key="2">
    <citation type="submission" date="2021-04" db="EMBL/GenBank/DDBJ databases">
        <authorList>
            <person name="Gilroy R."/>
        </authorList>
    </citation>
    <scope>NUCLEOTIDE SEQUENCE</scope>
    <source>
        <strain evidence="8">1719</strain>
    </source>
</reference>
<dbReference type="GO" id="GO:0005829">
    <property type="term" value="C:cytosol"/>
    <property type="evidence" value="ECO:0007669"/>
    <property type="project" value="TreeGrafter"/>
</dbReference>
<dbReference type="GO" id="GO:0004375">
    <property type="term" value="F:glycine dehydrogenase (decarboxylating) activity"/>
    <property type="evidence" value="ECO:0007669"/>
    <property type="project" value="UniProtKB-EC"/>
</dbReference>
<dbReference type="PANTHER" id="PTHR11773:SF1">
    <property type="entry name" value="GLYCINE DEHYDROGENASE (DECARBOXYLATING), MITOCHONDRIAL"/>
    <property type="match status" value="1"/>
</dbReference>
<dbReference type="GO" id="GO:0030170">
    <property type="term" value="F:pyridoxal phosphate binding"/>
    <property type="evidence" value="ECO:0007669"/>
    <property type="project" value="TreeGrafter"/>
</dbReference>
<evidence type="ECO:0000256" key="2">
    <source>
        <dbReference type="ARBA" id="ARBA00010756"/>
    </source>
</evidence>
<organism evidence="8 9">
    <name type="scientific">Candidatus Sphingobacterium stercoripullorum</name>
    <dbReference type="NCBI Taxonomy" id="2838759"/>
    <lineage>
        <taxon>Bacteria</taxon>
        <taxon>Pseudomonadati</taxon>
        <taxon>Bacteroidota</taxon>
        <taxon>Sphingobacteriia</taxon>
        <taxon>Sphingobacteriales</taxon>
        <taxon>Sphingobacteriaceae</taxon>
        <taxon>Sphingobacterium</taxon>
    </lineage>
</organism>
<evidence type="ECO:0000256" key="5">
    <source>
        <dbReference type="ARBA" id="ARBA00023002"/>
    </source>
</evidence>
<sequence>MNHIHYKEKFEDRHNGSTKEDLQALLKELKLNDIDQLIDLTIPENIRHHKTLNIPAALSEQEYLKKIHEKAQKNKVFKSYIGQGYNDVVLPGVILRNVLENPGWYTQYTPYQAEISQGRLQALLNFQTAVSDLTGMEIANASLLDEATAAAEAMYMLYNTRKNKKAHTFLVDENIYPQTLEVIKNRAESFEIDVKIDAITKDSISEDVFGIFLQYPAADGKIVDYQALSSACKDNSVSIGVAADLLSLTLLEAPGNWGADVVVGTSQRFGVPMGFGGPHAGYFATKEQYKRNIPGRIIGVTSDAEGNYALRMALQTREQHIRRDRATSNICTAQALLAIIASFYAVYHGPKGLKKIASRIHELTQLLDAGLKSLGYTQSNESYFDTLNIEVTEKELDAIKTIAEAQKVNFHYKANAIGISLDEKTEFNDVIELLEVFAKAKGAELNKQDLQETAKSSVIPTSLERKSEYLTHPIFNSYHSEHEMLRYIKSLEGKDLSLCHSMIPLGSCTMKLNATAEMIPLTWNNWSNVHPFAPKFQTEGYMELIQELNDWLCEITGFAKMSFQPNSGAQGEYAGLKAICAYHESKGEGHRNVCLIPASAHGTNPASAAMAGLKVVVVKCDERGNIDVSDLKEKAEQHAENLNSFMVTYPSTHGVFEEPIVEICNIIHENGGQVYMDGANMNAQVGL</sequence>
<dbReference type="InterPro" id="IPR015422">
    <property type="entry name" value="PyrdxlP-dep_Trfase_small"/>
</dbReference>
<accession>A0A9D2AY33</accession>
<dbReference type="GO" id="GO:0019464">
    <property type="term" value="P:glycine decarboxylation via glycine cleavage system"/>
    <property type="evidence" value="ECO:0007669"/>
    <property type="project" value="TreeGrafter"/>
</dbReference>
<dbReference type="InterPro" id="IPR020581">
    <property type="entry name" value="GDC_P"/>
</dbReference>
<comment type="catalytic activity">
    <reaction evidence="6">
        <text>N(6)-[(R)-lipoyl]-L-lysyl-[glycine-cleavage complex H protein] + glycine + H(+) = N(6)-[(R)-S(8)-aminomethyldihydrolipoyl]-L-lysyl-[glycine-cleavage complex H protein] + CO2</text>
        <dbReference type="Rhea" id="RHEA:24304"/>
        <dbReference type="Rhea" id="RHEA-COMP:10494"/>
        <dbReference type="Rhea" id="RHEA-COMP:10495"/>
        <dbReference type="ChEBI" id="CHEBI:15378"/>
        <dbReference type="ChEBI" id="CHEBI:16526"/>
        <dbReference type="ChEBI" id="CHEBI:57305"/>
        <dbReference type="ChEBI" id="CHEBI:83099"/>
        <dbReference type="ChEBI" id="CHEBI:83143"/>
        <dbReference type="EC" id="1.4.4.2"/>
    </reaction>
</comment>
<feature type="domain" description="Glycine cleavage system P-protein N-terminal" evidence="7">
    <location>
        <begin position="12"/>
        <end position="437"/>
    </location>
</feature>
<dbReference type="PANTHER" id="PTHR11773">
    <property type="entry name" value="GLYCINE DEHYDROGENASE, DECARBOXYLATING"/>
    <property type="match status" value="1"/>
</dbReference>
<gene>
    <name evidence="8" type="primary">gcvP</name>
    <name evidence="8" type="ORF">H9853_05475</name>
</gene>
<dbReference type="EMBL" id="DXEZ01000150">
    <property type="protein sequence ID" value="HIX54457.1"/>
    <property type="molecule type" value="Genomic_DNA"/>
</dbReference>
<evidence type="ECO:0000256" key="1">
    <source>
        <dbReference type="ARBA" id="ARBA00003788"/>
    </source>
</evidence>
<dbReference type="InterPro" id="IPR015424">
    <property type="entry name" value="PyrdxlP-dep_Trfase"/>
</dbReference>
<dbReference type="Gene3D" id="3.40.640.10">
    <property type="entry name" value="Type I PLP-dependent aspartate aminotransferase-like (Major domain)"/>
    <property type="match status" value="2"/>
</dbReference>
<comment type="function">
    <text evidence="1">The glycine cleavage system catalyzes the degradation of glycine. The P protein binds the alpha-amino group of glycine through its pyridoxal phosphate cofactor; CO(2) is released and the remaining methylamine moiety is then transferred to the lipoamide cofactor of the H protein.</text>
</comment>
<feature type="non-terminal residue" evidence="8">
    <location>
        <position position="687"/>
    </location>
</feature>
<dbReference type="AlphaFoldDB" id="A0A9D2AY33"/>